<proteinExistence type="predicted"/>
<dbReference type="Gene3D" id="3.20.20.80">
    <property type="entry name" value="Glycosidases"/>
    <property type="match status" value="1"/>
</dbReference>
<dbReference type="AlphaFoldDB" id="A0A2T0QAD5"/>
<keyword evidence="2" id="KW-1185">Reference proteome</keyword>
<comment type="caution">
    <text evidence="1">The sequence shown here is derived from an EMBL/GenBank/DDBJ whole genome shotgun (WGS) entry which is preliminary data.</text>
</comment>
<protein>
    <recommendedName>
        <fullName evidence="3">Alanine-rich protein</fullName>
    </recommendedName>
</protein>
<name>A0A2T0QAD5_9ACTN</name>
<reference evidence="1 2" key="1">
    <citation type="submission" date="2018-03" db="EMBL/GenBank/DDBJ databases">
        <title>Genomic Encyclopedia of Archaeal and Bacterial Type Strains, Phase II (KMG-II): from individual species to whole genera.</title>
        <authorList>
            <person name="Goeker M."/>
        </authorList>
    </citation>
    <scope>NUCLEOTIDE SEQUENCE [LARGE SCALE GENOMIC DNA]</scope>
    <source>
        <strain evidence="1 2">DSM 45601</strain>
    </source>
</reference>
<organism evidence="1 2">
    <name type="scientific">Allonocardiopsis opalescens</name>
    <dbReference type="NCBI Taxonomy" id="1144618"/>
    <lineage>
        <taxon>Bacteria</taxon>
        <taxon>Bacillati</taxon>
        <taxon>Actinomycetota</taxon>
        <taxon>Actinomycetes</taxon>
        <taxon>Streptosporangiales</taxon>
        <taxon>Allonocardiopsis</taxon>
    </lineage>
</organism>
<dbReference type="RefSeq" id="WP_106242967.1">
    <property type="nucleotide sequence ID" value="NZ_PVZC01000002.1"/>
</dbReference>
<sequence>MNVIYAYPWDVLGDPDAPARLAGLGAGAVALAANYHTVRAATPHHPRHRLVDARHAACYVPVAPDAWRGQRLVPAAPTWLEEADPFGTARDALRAAGLAVHAWVVLTHNSLLGDAAPDVAVRNAFGDRYPYALCPSAPDVAAFCRTLVREVVRQGRPDGVVLEACGPLGFKHGGHHEKTEGADWSPVRQALLSLCFCAACAAAYREAGIDPDGLAARVRAGVDGPAAPATVAAVGADTAEPLAAVRTGIAARLRRELVAEIRRLDPSVPVTLHASADPWATGPFATAAPEVGTAVDGLVGNCWNTPEADVAGLGALRRLAAGAGPGGTDARLGAYVLALPPRPADAGLLRELIDCYTAAGAQDLHLYHGGLASAERLAAVAKALSGR</sequence>
<gene>
    <name evidence="1" type="ORF">CLV72_102480</name>
</gene>
<accession>A0A2T0QAD5</accession>
<evidence type="ECO:0000313" key="1">
    <source>
        <dbReference type="EMBL" id="PRY00848.1"/>
    </source>
</evidence>
<evidence type="ECO:0008006" key="3">
    <source>
        <dbReference type="Google" id="ProtNLM"/>
    </source>
</evidence>
<dbReference type="EMBL" id="PVZC01000002">
    <property type="protein sequence ID" value="PRY00848.1"/>
    <property type="molecule type" value="Genomic_DNA"/>
</dbReference>
<evidence type="ECO:0000313" key="2">
    <source>
        <dbReference type="Proteomes" id="UP000237846"/>
    </source>
</evidence>
<dbReference type="Proteomes" id="UP000237846">
    <property type="component" value="Unassembled WGS sequence"/>
</dbReference>